<reference evidence="3 4" key="1">
    <citation type="journal article" date="2018" name="Mol. Plant">
        <title>The genome of Artemisia annua provides insight into the evolution of Asteraceae family and artemisinin biosynthesis.</title>
        <authorList>
            <person name="Shen Q."/>
            <person name="Zhang L."/>
            <person name="Liao Z."/>
            <person name="Wang S."/>
            <person name="Yan T."/>
            <person name="Shi P."/>
            <person name="Liu M."/>
            <person name="Fu X."/>
            <person name="Pan Q."/>
            <person name="Wang Y."/>
            <person name="Lv Z."/>
            <person name="Lu X."/>
            <person name="Zhang F."/>
            <person name="Jiang W."/>
            <person name="Ma Y."/>
            <person name="Chen M."/>
            <person name="Hao X."/>
            <person name="Li L."/>
            <person name="Tang Y."/>
            <person name="Lv G."/>
            <person name="Zhou Y."/>
            <person name="Sun X."/>
            <person name="Brodelius P.E."/>
            <person name="Rose J.K.C."/>
            <person name="Tang K."/>
        </authorList>
    </citation>
    <scope>NUCLEOTIDE SEQUENCE [LARGE SCALE GENOMIC DNA]</scope>
    <source>
        <strain evidence="4">cv. Huhao1</strain>
        <tissue evidence="3">Leaf</tissue>
    </source>
</reference>
<name>A0A2U1LCV0_ARTAN</name>
<dbReference type="PANTHER" id="PTHR43859">
    <property type="entry name" value="ACYL-ACTIVATING ENZYME"/>
    <property type="match status" value="1"/>
</dbReference>
<dbReference type="AlphaFoldDB" id="A0A2U1LCV0"/>
<dbReference type="GO" id="GO:0016874">
    <property type="term" value="F:ligase activity"/>
    <property type="evidence" value="ECO:0007669"/>
    <property type="project" value="UniProtKB-KW"/>
</dbReference>
<evidence type="ECO:0000313" key="4">
    <source>
        <dbReference type="Proteomes" id="UP000245207"/>
    </source>
</evidence>
<proteinExistence type="inferred from homology"/>
<gene>
    <name evidence="3" type="ORF">CTI12_AA508150</name>
</gene>
<dbReference type="SUPFAM" id="SSF56801">
    <property type="entry name" value="Acetyl-CoA synthetase-like"/>
    <property type="match status" value="1"/>
</dbReference>
<dbReference type="STRING" id="35608.A0A2U1LCV0"/>
<keyword evidence="4" id="KW-1185">Reference proteome</keyword>
<comment type="caution">
    <text evidence="3">The sequence shown here is derived from an EMBL/GenBank/DDBJ whole genome shotgun (WGS) entry which is preliminary data.</text>
</comment>
<dbReference type="InterPro" id="IPR042099">
    <property type="entry name" value="ANL_N_sf"/>
</dbReference>
<dbReference type="OrthoDB" id="1742721at2759"/>
<dbReference type="EMBL" id="PKPP01010095">
    <property type="protein sequence ID" value="PWA46811.1"/>
    <property type="molecule type" value="Genomic_DNA"/>
</dbReference>
<organism evidence="3 4">
    <name type="scientific">Artemisia annua</name>
    <name type="common">Sweet wormwood</name>
    <dbReference type="NCBI Taxonomy" id="35608"/>
    <lineage>
        <taxon>Eukaryota</taxon>
        <taxon>Viridiplantae</taxon>
        <taxon>Streptophyta</taxon>
        <taxon>Embryophyta</taxon>
        <taxon>Tracheophyta</taxon>
        <taxon>Spermatophyta</taxon>
        <taxon>Magnoliopsida</taxon>
        <taxon>eudicotyledons</taxon>
        <taxon>Gunneridae</taxon>
        <taxon>Pentapetalae</taxon>
        <taxon>asterids</taxon>
        <taxon>campanulids</taxon>
        <taxon>Asterales</taxon>
        <taxon>Asteraceae</taxon>
        <taxon>Asteroideae</taxon>
        <taxon>Anthemideae</taxon>
        <taxon>Artemisiinae</taxon>
        <taxon>Artemisia</taxon>
    </lineage>
</organism>
<dbReference type="Gene3D" id="3.40.50.12780">
    <property type="entry name" value="N-terminal domain of ligase-like"/>
    <property type="match status" value="1"/>
</dbReference>
<dbReference type="PANTHER" id="PTHR43859:SF2">
    <property type="entry name" value="BUTYRATE--COA LIGASE AAE11, PEROXISOMAL"/>
    <property type="match status" value="1"/>
</dbReference>
<sequence>MAGAVLTAINTRLDANNIATILRHSEAKVFFVGFEYVPIASQALRLLVESVKDNPSGQLAIPLVIVIDDINKPTGFLLGKSEYEQLIHHGNPQYPGEELEDKWMHLRLITHLEQPLTPKEWCIATMVRSLAQ</sequence>
<comment type="similarity">
    <text evidence="1">Belongs to the ATP-dependent AMP-binding enzyme family.</text>
</comment>
<keyword evidence="2" id="KW-0436">Ligase</keyword>
<evidence type="ECO:0000313" key="3">
    <source>
        <dbReference type="EMBL" id="PWA46811.1"/>
    </source>
</evidence>
<evidence type="ECO:0000256" key="1">
    <source>
        <dbReference type="ARBA" id="ARBA00006432"/>
    </source>
</evidence>
<protein>
    <submittedName>
        <fullName evidence="3">Acyl activating enzyme 12</fullName>
    </submittedName>
</protein>
<evidence type="ECO:0000256" key="2">
    <source>
        <dbReference type="ARBA" id="ARBA00022598"/>
    </source>
</evidence>
<accession>A0A2U1LCV0</accession>
<dbReference type="Proteomes" id="UP000245207">
    <property type="component" value="Unassembled WGS sequence"/>
</dbReference>